<dbReference type="EMBL" id="JARPYT010000003">
    <property type="protein sequence ID" value="MDT2636556.1"/>
    <property type="molecule type" value="Genomic_DNA"/>
</dbReference>
<evidence type="ECO:0000313" key="6">
    <source>
        <dbReference type="Proteomes" id="UP001256547"/>
    </source>
</evidence>
<gene>
    <name evidence="4" type="ORF">P7D36_03370</name>
    <name evidence="3" type="ORF">P7D39_07040</name>
</gene>
<name>A0AAW8TLE5_9ENTE</name>
<evidence type="ECO:0000313" key="4">
    <source>
        <dbReference type="EMBL" id="MDT2636556.1"/>
    </source>
</evidence>
<keyword evidence="1" id="KW-1133">Transmembrane helix</keyword>
<dbReference type="EMBL" id="JARPYR010000011">
    <property type="protein sequence ID" value="MDT2596754.1"/>
    <property type="molecule type" value="Genomic_DNA"/>
</dbReference>
<dbReference type="NCBIfam" id="TIGR01167">
    <property type="entry name" value="LPXTG_anchor"/>
    <property type="match status" value="1"/>
</dbReference>
<feature type="transmembrane region" description="Helical" evidence="1">
    <location>
        <begin position="83"/>
        <end position="102"/>
    </location>
</feature>
<proteinExistence type="predicted"/>
<feature type="chain" id="PRO_5043936740" evidence="2">
    <location>
        <begin position="38"/>
        <end position="110"/>
    </location>
</feature>
<dbReference type="AlphaFoldDB" id="A0AAW8TLE5"/>
<dbReference type="Proteomes" id="UP001256547">
    <property type="component" value="Unassembled WGS sequence"/>
</dbReference>
<dbReference type="RefSeq" id="WP_311800558.1">
    <property type="nucleotide sequence ID" value="NZ_JARPYR010000011.1"/>
</dbReference>
<dbReference type="Proteomes" id="UP001245561">
    <property type="component" value="Unassembled WGS sequence"/>
</dbReference>
<organism evidence="4 5">
    <name type="scientific">Enterococcus dongliensis</name>
    <dbReference type="NCBI Taxonomy" id="2559925"/>
    <lineage>
        <taxon>Bacteria</taxon>
        <taxon>Bacillati</taxon>
        <taxon>Bacillota</taxon>
        <taxon>Bacilli</taxon>
        <taxon>Lactobacillales</taxon>
        <taxon>Enterococcaceae</taxon>
        <taxon>Enterococcus</taxon>
    </lineage>
</organism>
<protein>
    <submittedName>
        <fullName evidence="4">LPXTG cell wall anchor domain-containing protein</fullName>
    </submittedName>
</protein>
<evidence type="ECO:0000313" key="5">
    <source>
        <dbReference type="Proteomes" id="UP001245561"/>
    </source>
</evidence>
<accession>A0AAW8TLE5</accession>
<evidence type="ECO:0000313" key="3">
    <source>
        <dbReference type="EMBL" id="MDT2596754.1"/>
    </source>
</evidence>
<evidence type="ECO:0000256" key="1">
    <source>
        <dbReference type="SAM" id="Phobius"/>
    </source>
</evidence>
<keyword evidence="6" id="KW-1185">Reference proteome</keyword>
<sequence>MGVLKGKRSMFSRLKLCFICLLIVGASTTFTCQEAHASSAESTVGITFEGTVVKNNTEEHPSINSSKTHEKTYPKTNDTINRGISFLGIGIILLVLILLVVLKKKGKDKS</sequence>
<reference evidence="4 6" key="1">
    <citation type="submission" date="2023-03" db="EMBL/GenBank/DDBJ databases">
        <authorList>
            <person name="Shen W."/>
            <person name="Cai J."/>
        </authorList>
    </citation>
    <scope>NUCLEOTIDE SEQUENCE</scope>
    <source>
        <strain evidence="4">P55-2</strain>
        <strain evidence="3 6">P72-2</strain>
    </source>
</reference>
<feature type="signal peptide" evidence="2">
    <location>
        <begin position="1"/>
        <end position="37"/>
    </location>
</feature>
<comment type="caution">
    <text evidence="4">The sequence shown here is derived from an EMBL/GenBank/DDBJ whole genome shotgun (WGS) entry which is preliminary data.</text>
</comment>
<keyword evidence="1" id="KW-0472">Membrane</keyword>
<evidence type="ECO:0000256" key="2">
    <source>
        <dbReference type="SAM" id="SignalP"/>
    </source>
</evidence>
<keyword evidence="1" id="KW-0812">Transmembrane</keyword>
<keyword evidence="2" id="KW-0732">Signal</keyword>